<keyword evidence="5 6" id="KW-0350">Heme biosynthesis</keyword>
<dbReference type="InterPro" id="IPR002937">
    <property type="entry name" value="Amino_oxidase"/>
</dbReference>
<comment type="similarity">
    <text evidence="6">Belongs to the protoporphyrinogen/coproporphyrinogen oxidase family. Coproporphyrinogen III oxidase subfamily.</text>
</comment>
<dbReference type="InterPro" id="IPR004572">
    <property type="entry name" value="Protoporphyrinogen_oxidase"/>
</dbReference>
<comment type="function">
    <text evidence="6">Involved in coproporphyrin-dependent heme b biosynthesis. Catalyzes the oxidation of coproporphyrinogen III to coproporphyrin III.</text>
</comment>
<dbReference type="SUPFAM" id="SSF54373">
    <property type="entry name" value="FAD-linked reductases, C-terminal domain"/>
    <property type="match status" value="1"/>
</dbReference>
<dbReference type="EC" id="1.3.3.15" evidence="6"/>
<evidence type="ECO:0000256" key="1">
    <source>
        <dbReference type="ARBA" id="ARBA00001974"/>
    </source>
</evidence>
<evidence type="ECO:0000259" key="7">
    <source>
        <dbReference type="Pfam" id="PF01593"/>
    </source>
</evidence>
<dbReference type="OrthoDB" id="9805195at2"/>
<comment type="subcellular location">
    <subcellularLocation>
        <location evidence="6">Cytoplasm</location>
    </subcellularLocation>
</comment>
<evidence type="ECO:0000256" key="5">
    <source>
        <dbReference type="ARBA" id="ARBA00023133"/>
    </source>
</evidence>
<dbReference type="Proteomes" id="UP000320496">
    <property type="component" value="Chromosome"/>
</dbReference>
<dbReference type="KEGG" id="mri:Mal4_37140"/>
<proteinExistence type="inferred from homology"/>
<dbReference type="RefSeq" id="WP_145370561.1">
    <property type="nucleotide sequence ID" value="NZ_CP036275.1"/>
</dbReference>
<name>A0A517ZA54_9PLAN</name>
<keyword evidence="4 6" id="KW-0560">Oxidoreductase</keyword>
<comment type="cofactor">
    <cofactor evidence="1 6">
        <name>FAD</name>
        <dbReference type="ChEBI" id="CHEBI:57692"/>
    </cofactor>
</comment>
<dbReference type="GO" id="GO:0004729">
    <property type="term" value="F:oxygen-dependent protoporphyrinogen oxidase activity"/>
    <property type="evidence" value="ECO:0007669"/>
    <property type="project" value="UniProtKB-UniRule"/>
</dbReference>
<dbReference type="Gene3D" id="3.50.50.60">
    <property type="entry name" value="FAD/NAD(P)-binding domain"/>
    <property type="match status" value="1"/>
</dbReference>
<dbReference type="GO" id="GO:0005737">
    <property type="term" value="C:cytoplasm"/>
    <property type="evidence" value="ECO:0007669"/>
    <property type="project" value="UniProtKB-SubCell"/>
</dbReference>
<evidence type="ECO:0000313" key="8">
    <source>
        <dbReference type="EMBL" id="QDU39372.1"/>
    </source>
</evidence>
<keyword evidence="2 6" id="KW-0285">Flavoprotein</keyword>
<dbReference type="PANTHER" id="PTHR42923">
    <property type="entry name" value="PROTOPORPHYRINOGEN OXIDASE"/>
    <property type="match status" value="1"/>
</dbReference>
<dbReference type="InterPro" id="IPR036188">
    <property type="entry name" value="FAD/NAD-bd_sf"/>
</dbReference>
<dbReference type="GO" id="GO:0006783">
    <property type="term" value="P:heme biosynthetic process"/>
    <property type="evidence" value="ECO:0007669"/>
    <property type="project" value="UniProtKB-UniRule"/>
</dbReference>
<protein>
    <recommendedName>
        <fullName evidence="6">Coproporphyrinogen III oxidase</fullName>
        <ecNumber evidence="6">1.3.3.15</ecNumber>
    </recommendedName>
</protein>
<evidence type="ECO:0000256" key="6">
    <source>
        <dbReference type="RuleBase" id="RU364052"/>
    </source>
</evidence>
<comment type="pathway">
    <text evidence="6">Porphyrin-containing compound metabolism; protoheme biosynthesis.</text>
</comment>
<dbReference type="PANTHER" id="PTHR42923:SF3">
    <property type="entry name" value="PROTOPORPHYRINOGEN OXIDASE"/>
    <property type="match status" value="1"/>
</dbReference>
<accession>A0A517ZA54</accession>
<dbReference type="EMBL" id="CP036275">
    <property type="protein sequence ID" value="QDU39372.1"/>
    <property type="molecule type" value="Genomic_DNA"/>
</dbReference>
<dbReference type="Gene3D" id="3.90.660.20">
    <property type="entry name" value="Protoporphyrinogen oxidase, mitochondrial, domain 2"/>
    <property type="match status" value="1"/>
</dbReference>
<evidence type="ECO:0000256" key="2">
    <source>
        <dbReference type="ARBA" id="ARBA00022630"/>
    </source>
</evidence>
<dbReference type="UniPathway" id="UPA00252"/>
<dbReference type="NCBIfam" id="TIGR00562">
    <property type="entry name" value="proto_IX_ox"/>
    <property type="match status" value="1"/>
</dbReference>
<sequence length="499" mass="54595">MSAEIDPPAAQPDRAPLRVAVIGGGISGLAAAHRLLEQSSTAEVTVYEAAERVGGVFGTEQIGEYLIETGADSFITNKPHALDLCRRLGLEDRLIPTDSTYRRSLILHNGEPVPTPDGFNLMVPARIGPMLTTPLLSPLGKLRLGLEYFLPRRTDNGDESLASFVRRRLGQQTFERIVQPMVGGIYTSDPEKLSLAATLPRFLDMERDHGSLIRAALRQRRVGRKASGEESAASGARYGLFASLKGGMSELLEALSRRLEAKNALRLGCPVVAIEPAHEADRTHYEVRLADGTSILSDAVILALPAYRAADLIDGWNRELAETLREIEYASSAIVISGHRLEDIRHPLDAFGLVIPHIEQRQILAVSFLSRKFPGRAPDGRVVLRTFVGGALQPELLEQPDDDLIGMVQGELRDILGVEGKPDFVRVARWHRKMPQYHVGHLERVQQIESLTRRSPGLFVAGNAYHGVGIPDCIRSGEQAAERVHETFVAAGSPARAET</sequence>
<keyword evidence="3 6" id="KW-0274">FAD</keyword>
<evidence type="ECO:0000256" key="3">
    <source>
        <dbReference type="ARBA" id="ARBA00022827"/>
    </source>
</evidence>
<dbReference type="InterPro" id="IPR050464">
    <property type="entry name" value="Zeta_carotene_desat/Oxidored"/>
</dbReference>
<evidence type="ECO:0000256" key="4">
    <source>
        <dbReference type="ARBA" id="ARBA00023002"/>
    </source>
</evidence>
<reference evidence="8 9" key="1">
    <citation type="submission" date="2019-02" db="EMBL/GenBank/DDBJ databases">
        <title>Deep-cultivation of Planctomycetes and their phenomic and genomic characterization uncovers novel biology.</title>
        <authorList>
            <person name="Wiegand S."/>
            <person name="Jogler M."/>
            <person name="Boedeker C."/>
            <person name="Pinto D."/>
            <person name="Vollmers J."/>
            <person name="Rivas-Marin E."/>
            <person name="Kohn T."/>
            <person name="Peeters S.H."/>
            <person name="Heuer A."/>
            <person name="Rast P."/>
            <person name="Oberbeckmann S."/>
            <person name="Bunk B."/>
            <person name="Jeske O."/>
            <person name="Meyerdierks A."/>
            <person name="Storesund J.E."/>
            <person name="Kallscheuer N."/>
            <person name="Luecker S."/>
            <person name="Lage O.M."/>
            <person name="Pohl T."/>
            <person name="Merkel B.J."/>
            <person name="Hornburger P."/>
            <person name="Mueller R.-W."/>
            <person name="Bruemmer F."/>
            <person name="Labrenz M."/>
            <person name="Spormann A.M."/>
            <person name="Op den Camp H."/>
            <person name="Overmann J."/>
            <person name="Amann R."/>
            <person name="Jetten M.S.M."/>
            <person name="Mascher T."/>
            <person name="Medema M.H."/>
            <person name="Devos D.P."/>
            <person name="Kaster A.-K."/>
            <person name="Ovreas L."/>
            <person name="Rohde M."/>
            <person name="Galperin M.Y."/>
            <person name="Jogler C."/>
        </authorList>
    </citation>
    <scope>NUCLEOTIDE SEQUENCE [LARGE SCALE GENOMIC DNA]</scope>
    <source>
        <strain evidence="8 9">Mal4</strain>
    </source>
</reference>
<feature type="domain" description="Amine oxidase" evidence="7">
    <location>
        <begin position="26"/>
        <end position="484"/>
    </location>
</feature>
<keyword evidence="9" id="KW-1185">Reference proteome</keyword>
<gene>
    <name evidence="8" type="primary">hemY</name>
    <name evidence="8" type="ORF">Mal4_37140</name>
</gene>
<dbReference type="PRINTS" id="PR00419">
    <property type="entry name" value="ADXRDTASE"/>
</dbReference>
<dbReference type="Pfam" id="PF01593">
    <property type="entry name" value="Amino_oxidase"/>
    <property type="match status" value="1"/>
</dbReference>
<comment type="catalytic activity">
    <reaction evidence="6">
        <text>coproporphyrinogen III + 3 O2 = coproporphyrin III + 3 H2O2</text>
        <dbReference type="Rhea" id="RHEA:43436"/>
        <dbReference type="ChEBI" id="CHEBI:15379"/>
        <dbReference type="ChEBI" id="CHEBI:16240"/>
        <dbReference type="ChEBI" id="CHEBI:57309"/>
        <dbReference type="ChEBI" id="CHEBI:131725"/>
        <dbReference type="EC" id="1.3.3.15"/>
    </reaction>
</comment>
<organism evidence="8 9">
    <name type="scientific">Maioricimonas rarisocia</name>
    <dbReference type="NCBI Taxonomy" id="2528026"/>
    <lineage>
        <taxon>Bacteria</taxon>
        <taxon>Pseudomonadati</taxon>
        <taxon>Planctomycetota</taxon>
        <taxon>Planctomycetia</taxon>
        <taxon>Planctomycetales</taxon>
        <taxon>Planctomycetaceae</taxon>
        <taxon>Maioricimonas</taxon>
    </lineage>
</organism>
<dbReference type="SUPFAM" id="SSF51905">
    <property type="entry name" value="FAD/NAD(P)-binding domain"/>
    <property type="match status" value="1"/>
</dbReference>
<dbReference type="AlphaFoldDB" id="A0A517ZA54"/>
<evidence type="ECO:0000313" key="9">
    <source>
        <dbReference type="Proteomes" id="UP000320496"/>
    </source>
</evidence>
<dbReference type="Gene3D" id="1.10.3110.10">
    <property type="entry name" value="protoporphyrinogen ix oxidase, domain 3"/>
    <property type="match status" value="1"/>
</dbReference>
<keyword evidence="6" id="KW-0963">Cytoplasm</keyword>